<gene>
    <name evidence="1" type="ORF">BDN72DRAFT_879402</name>
</gene>
<evidence type="ECO:0000313" key="1">
    <source>
        <dbReference type="EMBL" id="TFK67812.1"/>
    </source>
</evidence>
<keyword evidence="2" id="KW-1185">Reference proteome</keyword>
<accession>A0ACD3AQA2</accession>
<dbReference type="Proteomes" id="UP000308600">
    <property type="component" value="Unassembled WGS sequence"/>
</dbReference>
<sequence length="643" mass="71874">MTTNDNAPRNESPDSLIQIDVNPPSAERANPGGRPDLRRIEIPTSPPPPIRVQPPSRASQTTNIGTSQAASPRRTGTNDTIGTRYMTPPGGPLKPSHPYGDPSPTVNGQTSALGGNLALNRYAASFLSPTIPTRPLHSPASTRVLDPWTQQFVESVNPYESHFIPWAQRPSTSPISSSNQYNTSQPNESVNDTKPVLGGPTTLPVTRFQRRQQGTWSTFLTTNVGQIFLLLYRWFLWNLPMSYYRRVVRVYEDDTVLDVFSSFSSSDSTSHPGWEKLVSSLVKEWKTLNLVSALLLSAIFSMFQLNTVSDDSLTRTFALLSLVCALMSLLYGCIYIIRFGSMKGPSEARAWFWELTKKREKIVRAWNGWTMLAMPAVWLSWSIVLFIISILCFLWRSRMDNPPQSPPFAFELGPQIIVSSILAVGVLYLILIFQSFSKFENHSDLEALAESPSTASLLNGFSVPDQPPSRTVKYPGFPTEKLIEDLVNDFRDIPRPDVYEQHDVSLTDWSSFIGQLSNIVHQGQVGLKVLTPFINRWNEGYLQPRGIQLVLCNESQSPAYSNSNGMSAHPMSPPPLSATSFVYESSWIYNLYSTSPPAGSEWRELRPVYQNDEIPIWLAPVQKPPDTIIFPLSGRSKVMGLVR</sequence>
<dbReference type="EMBL" id="ML208366">
    <property type="protein sequence ID" value="TFK67812.1"/>
    <property type="molecule type" value="Genomic_DNA"/>
</dbReference>
<evidence type="ECO:0000313" key="2">
    <source>
        <dbReference type="Proteomes" id="UP000308600"/>
    </source>
</evidence>
<proteinExistence type="predicted"/>
<protein>
    <submittedName>
        <fullName evidence="1">Uncharacterized protein</fullName>
    </submittedName>
</protein>
<reference evidence="1 2" key="1">
    <citation type="journal article" date="2019" name="Nat. Ecol. Evol.">
        <title>Megaphylogeny resolves global patterns of mushroom evolution.</title>
        <authorList>
            <person name="Varga T."/>
            <person name="Krizsan K."/>
            <person name="Foldi C."/>
            <person name="Dima B."/>
            <person name="Sanchez-Garcia M."/>
            <person name="Sanchez-Ramirez S."/>
            <person name="Szollosi G.J."/>
            <person name="Szarkandi J.G."/>
            <person name="Papp V."/>
            <person name="Albert L."/>
            <person name="Andreopoulos W."/>
            <person name="Angelini C."/>
            <person name="Antonin V."/>
            <person name="Barry K.W."/>
            <person name="Bougher N.L."/>
            <person name="Buchanan P."/>
            <person name="Buyck B."/>
            <person name="Bense V."/>
            <person name="Catcheside P."/>
            <person name="Chovatia M."/>
            <person name="Cooper J."/>
            <person name="Damon W."/>
            <person name="Desjardin D."/>
            <person name="Finy P."/>
            <person name="Geml J."/>
            <person name="Haridas S."/>
            <person name="Hughes K."/>
            <person name="Justo A."/>
            <person name="Karasinski D."/>
            <person name="Kautmanova I."/>
            <person name="Kiss B."/>
            <person name="Kocsube S."/>
            <person name="Kotiranta H."/>
            <person name="LaButti K.M."/>
            <person name="Lechner B.E."/>
            <person name="Liimatainen K."/>
            <person name="Lipzen A."/>
            <person name="Lukacs Z."/>
            <person name="Mihaltcheva S."/>
            <person name="Morgado L.N."/>
            <person name="Niskanen T."/>
            <person name="Noordeloos M.E."/>
            <person name="Ohm R.A."/>
            <person name="Ortiz-Santana B."/>
            <person name="Ovrebo C."/>
            <person name="Racz N."/>
            <person name="Riley R."/>
            <person name="Savchenko A."/>
            <person name="Shiryaev A."/>
            <person name="Soop K."/>
            <person name="Spirin V."/>
            <person name="Szebenyi C."/>
            <person name="Tomsovsky M."/>
            <person name="Tulloss R.E."/>
            <person name="Uehling J."/>
            <person name="Grigoriev I.V."/>
            <person name="Vagvolgyi C."/>
            <person name="Papp T."/>
            <person name="Martin F.M."/>
            <person name="Miettinen O."/>
            <person name="Hibbett D.S."/>
            <person name="Nagy L.G."/>
        </authorList>
    </citation>
    <scope>NUCLEOTIDE SEQUENCE [LARGE SCALE GENOMIC DNA]</scope>
    <source>
        <strain evidence="1 2">NL-1719</strain>
    </source>
</reference>
<name>A0ACD3AQA2_9AGAR</name>
<organism evidence="1 2">
    <name type="scientific">Pluteus cervinus</name>
    <dbReference type="NCBI Taxonomy" id="181527"/>
    <lineage>
        <taxon>Eukaryota</taxon>
        <taxon>Fungi</taxon>
        <taxon>Dikarya</taxon>
        <taxon>Basidiomycota</taxon>
        <taxon>Agaricomycotina</taxon>
        <taxon>Agaricomycetes</taxon>
        <taxon>Agaricomycetidae</taxon>
        <taxon>Agaricales</taxon>
        <taxon>Pluteineae</taxon>
        <taxon>Pluteaceae</taxon>
        <taxon>Pluteus</taxon>
    </lineage>
</organism>